<protein>
    <recommendedName>
        <fullName evidence="3">N-sulphoglucosamine sulphohydrolase C-terminal domain-containing protein</fullName>
    </recommendedName>
</protein>
<accession>B6VWP5</accession>
<dbReference type="HOGENOM" id="CLU_2165872_0_0_10"/>
<name>B6VWP5_9BACT</name>
<reference evidence="1 2" key="2">
    <citation type="submission" date="2008-10" db="EMBL/GenBank/DDBJ databases">
        <authorList>
            <person name="Fulton L."/>
            <person name="Clifton S."/>
            <person name="Fulton B."/>
            <person name="Xu J."/>
            <person name="Minx P."/>
            <person name="Pepin K.H."/>
            <person name="Johnson M."/>
            <person name="Thiruvilangam P."/>
            <person name="Bhonagiri V."/>
            <person name="Nash W.E."/>
            <person name="Mardis E.R."/>
            <person name="Wilson R.K."/>
        </authorList>
    </citation>
    <scope>NUCLEOTIDE SEQUENCE [LARGE SCALE GENOMIC DNA]</scope>
    <source>
        <strain evidence="1 2">DSM 17855</strain>
    </source>
</reference>
<organism evidence="1 2">
    <name type="scientific">Phocaeicola dorei DSM 17855</name>
    <dbReference type="NCBI Taxonomy" id="483217"/>
    <lineage>
        <taxon>Bacteria</taxon>
        <taxon>Pseudomonadati</taxon>
        <taxon>Bacteroidota</taxon>
        <taxon>Bacteroidia</taxon>
        <taxon>Bacteroidales</taxon>
        <taxon>Bacteroidaceae</taxon>
        <taxon>Phocaeicola</taxon>
    </lineage>
</organism>
<proteinExistence type="predicted"/>
<evidence type="ECO:0000313" key="2">
    <source>
        <dbReference type="Proteomes" id="UP000004849"/>
    </source>
</evidence>
<evidence type="ECO:0000313" key="1">
    <source>
        <dbReference type="EMBL" id="EEB25722.1"/>
    </source>
</evidence>
<reference evidence="1 2" key="1">
    <citation type="submission" date="2008-10" db="EMBL/GenBank/DDBJ databases">
        <title>Draft genome sequence of Bacteroides dorei (DSM 17855).</title>
        <authorList>
            <person name="Sudarsanam P."/>
            <person name="Ley R."/>
            <person name="Guruge J."/>
            <person name="Turnbaugh P.J."/>
            <person name="Mahowald M."/>
            <person name="Liep D."/>
            <person name="Gordon J."/>
        </authorList>
    </citation>
    <scope>NUCLEOTIDE SEQUENCE [LARGE SCALE GENOMIC DNA]</scope>
    <source>
        <strain evidence="1 2">DSM 17855</strain>
    </source>
</reference>
<dbReference type="Proteomes" id="UP000004849">
    <property type="component" value="Unassembled WGS sequence"/>
</dbReference>
<evidence type="ECO:0008006" key="3">
    <source>
        <dbReference type="Google" id="ProtNLM"/>
    </source>
</evidence>
<dbReference type="AlphaFoldDB" id="B6VWP5"/>
<gene>
    <name evidence="1" type="ORF">BACDOR_01769</name>
</gene>
<dbReference type="InterPro" id="IPR017850">
    <property type="entry name" value="Alkaline_phosphatase_core_sf"/>
</dbReference>
<dbReference type="EMBL" id="ABWZ01000034">
    <property type="protein sequence ID" value="EEB25722.1"/>
    <property type="molecule type" value="Genomic_DNA"/>
</dbReference>
<dbReference type="SUPFAM" id="SSF53649">
    <property type="entry name" value="Alkaline phosphatase-like"/>
    <property type="match status" value="1"/>
</dbReference>
<sequence>MPLLKGTGDPSKGRALVWNFPNIWGNDGPGINLACSIRKDEWKLVYYYETGKKELFNIPNDISEKNDVAKQHPGIVKRLSKELGNYLRATGGQRPTFKATGKPCPWPDEI</sequence>
<dbReference type="Gene3D" id="3.30.1120.10">
    <property type="match status" value="1"/>
</dbReference>